<evidence type="ECO:0000256" key="1">
    <source>
        <dbReference type="ARBA" id="ARBA00005772"/>
    </source>
</evidence>
<dbReference type="NCBIfam" id="TIGR01903">
    <property type="entry name" value="cas5_csm4"/>
    <property type="match status" value="1"/>
</dbReference>
<dbReference type="EMBL" id="SOAZ01000019">
    <property type="protein sequence ID" value="TDT51294.1"/>
    <property type="molecule type" value="Genomic_DNA"/>
</dbReference>
<evidence type="ECO:0000256" key="2">
    <source>
        <dbReference type="ARBA" id="ARBA00016109"/>
    </source>
</evidence>
<dbReference type="GO" id="GO:0003723">
    <property type="term" value="F:RNA binding"/>
    <property type="evidence" value="ECO:0007669"/>
    <property type="project" value="UniProtKB-KW"/>
</dbReference>
<evidence type="ECO:0000259" key="6">
    <source>
        <dbReference type="Pfam" id="PF17953"/>
    </source>
</evidence>
<sequence length="314" mass="36561">MNRYRVKLSFKTPIHIGYREGAVDLTDTIIHSDTIFSGIINCYALLYGNKKTKELADLFLKEEEETPFMVSSAFYYVDDEYLIARPFNFSLERYTEDIKEDIKKDKKVKYISERVLFSKLEKLYIKGEFAFSKDIQKEIYKVEERPRVVVDRFTNATHIYYSSCSRFNEGCGLWFYLDVEDGIKHEIKSAIKLLADEGIGGERSYGYGQFDFSMEKIESRVENAKQYMLLSLCIPNERDDLEKLKAYGLIERTGYISSPYLKSKRYMLHTMIKEGSILGDKFIGNVVDNTPSDFDIHRVIKYGKAFLIPLGLEV</sequence>
<comment type="similarity">
    <text evidence="1">Belongs to the CRISPR-associated Csm4 family.</text>
</comment>
<gene>
    <name evidence="7" type="ORF">EDD71_11924</name>
</gene>
<proteinExistence type="inferred from homology"/>
<accession>A0A4R7KAA3</accession>
<feature type="domain" description="Csm4 C-terminal" evidence="6">
    <location>
        <begin position="222"/>
        <end position="310"/>
    </location>
</feature>
<keyword evidence="3" id="KW-0694">RNA-binding</keyword>
<reference evidence="7 8" key="1">
    <citation type="submission" date="2019-03" db="EMBL/GenBank/DDBJ databases">
        <title>Genomic Encyclopedia of Type Strains, Phase IV (KMG-IV): sequencing the most valuable type-strain genomes for metagenomic binning, comparative biology and taxonomic classification.</title>
        <authorList>
            <person name="Goeker M."/>
        </authorList>
    </citation>
    <scope>NUCLEOTIDE SEQUENCE [LARGE SCALE GENOMIC DNA]</scope>
    <source>
        <strain evidence="7 8">DSM 24455</strain>
    </source>
</reference>
<keyword evidence="8" id="KW-1185">Reference proteome</keyword>
<evidence type="ECO:0000259" key="5">
    <source>
        <dbReference type="Pfam" id="PF03787"/>
    </source>
</evidence>
<evidence type="ECO:0000256" key="3">
    <source>
        <dbReference type="ARBA" id="ARBA00022884"/>
    </source>
</evidence>
<feature type="domain" description="CRISPR type III-associated protein" evidence="5">
    <location>
        <begin position="7"/>
        <end position="210"/>
    </location>
</feature>
<comment type="caution">
    <text evidence="7">The sequence shown here is derived from an EMBL/GenBank/DDBJ whole genome shotgun (WGS) entry which is preliminary data.</text>
</comment>
<dbReference type="RefSeq" id="WP_166636449.1">
    <property type="nucleotide sequence ID" value="NZ_SOAZ01000019.1"/>
</dbReference>
<dbReference type="Pfam" id="PF17953">
    <property type="entry name" value="Csm4_C"/>
    <property type="match status" value="1"/>
</dbReference>
<dbReference type="InterPro" id="IPR005537">
    <property type="entry name" value="RAMP_III_fam"/>
</dbReference>
<dbReference type="GO" id="GO:0051607">
    <property type="term" value="P:defense response to virus"/>
    <property type="evidence" value="ECO:0007669"/>
    <property type="project" value="UniProtKB-KW"/>
</dbReference>
<organism evidence="7 8">
    <name type="scientific">Fonticella tunisiensis</name>
    <dbReference type="NCBI Taxonomy" id="1096341"/>
    <lineage>
        <taxon>Bacteria</taxon>
        <taxon>Bacillati</taxon>
        <taxon>Bacillota</taxon>
        <taxon>Clostridia</taxon>
        <taxon>Eubacteriales</taxon>
        <taxon>Clostridiaceae</taxon>
        <taxon>Fonticella</taxon>
    </lineage>
</organism>
<dbReference type="AlphaFoldDB" id="A0A4R7KAA3"/>
<evidence type="ECO:0000313" key="7">
    <source>
        <dbReference type="EMBL" id="TDT51294.1"/>
    </source>
</evidence>
<evidence type="ECO:0000256" key="4">
    <source>
        <dbReference type="ARBA" id="ARBA00023118"/>
    </source>
</evidence>
<dbReference type="Proteomes" id="UP000295325">
    <property type="component" value="Unassembled WGS sequence"/>
</dbReference>
<name>A0A4R7KAA3_9CLOT</name>
<dbReference type="InterPro" id="IPR040932">
    <property type="entry name" value="Csm4_C"/>
</dbReference>
<evidence type="ECO:0000313" key="8">
    <source>
        <dbReference type="Proteomes" id="UP000295325"/>
    </source>
</evidence>
<dbReference type="Pfam" id="PF03787">
    <property type="entry name" value="RAMPs"/>
    <property type="match status" value="1"/>
</dbReference>
<dbReference type="InterPro" id="IPR005510">
    <property type="entry name" value="Csm4"/>
</dbReference>
<protein>
    <recommendedName>
        <fullName evidence="2">CRISPR system Cms protein Csm4</fullName>
    </recommendedName>
</protein>
<keyword evidence="4" id="KW-0051">Antiviral defense</keyword>